<dbReference type="AlphaFoldDB" id="A0A0H2RVV0"/>
<accession>A0A0H2RVV0</accession>
<dbReference type="STRING" id="27342.A0A0H2RVV0"/>
<keyword evidence="3" id="KW-1185">Reference proteome</keyword>
<feature type="domain" description="Aminoglycoside phosphotransferase" evidence="1">
    <location>
        <begin position="99"/>
        <end position="239"/>
    </location>
</feature>
<dbReference type="InParanoid" id="A0A0H2RVV0"/>
<dbReference type="Proteomes" id="UP000053477">
    <property type="component" value="Unassembled WGS sequence"/>
</dbReference>
<dbReference type="OrthoDB" id="5598852at2759"/>
<gene>
    <name evidence="2" type="ORF">SCHPADRAFT_908233</name>
</gene>
<evidence type="ECO:0000313" key="2">
    <source>
        <dbReference type="EMBL" id="KLO08911.1"/>
    </source>
</evidence>
<reference evidence="2 3" key="1">
    <citation type="submission" date="2015-04" db="EMBL/GenBank/DDBJ databases">
        <title>Complete genome sequence of Schizopora paradoxa KUC8140, a cosmopolitan wood degrader in East Asia.</title>
        <authorList>
            <consortium name="DOE Joint Genome Institute"/>
            <person name="Min B."/>
            <person name="Park H."/>
            <person name="Jang Y."/>
            <person name="Kim J.-J."/>
            <person name="Kim K.H."/>
            <person name="Pangilinan J."/>
            <person name="Lipzen A."/>
            <person name="Riley R."/>
            <person name="Grigoriev I.V."/>
            <person name="Spatafora J.W."/>
            <person name="Choi I.-G."/>
        </authorList>
    </citation>
    <scope>NUCLEOTIDE SEQUENCE [LARGE SCALE GENOMIC DNA]</scope>
    <source>
        <strain evidence="2 3">KUC8140</strain>
    </source>
</reference>
<dbReference type="InterPro" id="IPR002575">
    <property type="entry name" value="Aminoglycoside_PTrfase"/>
</dbReference>
<sequence length="336" mass="37905">MEANLAALAEYQISNFFKKNAPATQRECDLEAERIAGTSVHTTSLQGGQSYTVLNSDETRVVQFRAGDSALNMEFLGHIEQAYAGFTPRHEFVGKLGQLHVYTMPNVGGVSMYLAREVLNGNNCSLRRTTVQDFARFFASAWNNTPKGMPCPSRASLLDEYSSELSQLHEGLPERFRLTLADLIFMLPSLLEANWPLVPNHTDLLENNIHVSKETGHIMGICDWKDITISPFGMSLGWLETMLGIRTTNRGWCYHPNQQDLRDLFWETMYKEMGGVTEGQKKLIDVSRLIGMFLEHGFEWKDGVKIPANEGSNGLRYLESVTLTLWTMQTGVPCRR</sequence>
<evidence type="ECO:0000259" key="1">
    <source>
        <dbReference type="Pfam" id="PF01636"/>
    </source>
</evidence>
<dbReference type="EMBL" id="KQ086072">
    <property type="protein sequence ID" value="KLO08911.1"/>
    <property type="molecule type" value="Genomic_DNA"/>
</dbReference>
<dbReference type="InterPro" id="IPR011009">
    <property type="entry name" value="Kinase-like_dom_sf"/>
</dbReference>
<dbReference type="Pfam" id="PF01636">
    <property type="entry name" value="APH"/>
    <property type="match status" value="1"/>
</dbReference>
<organism evidence="2 3">
    <name type="scientific">Schizopora paradoxa</name>
    <dbReference type="NCBI Taxonomy" id="27342"/>
    <lineage>
        <taxon>Eukaryota</taxon>
        <taxon>Fungi</taxon>
        <taxon>Dikarya</taxon>
        <taxon>Basidiomycota</taxon>
        <taxon>Agaricomycotina</taxon>
        <taxon>Agaricomycetes</taxon>
        <taxon>Hymenochaetales</taxon>
        <taxon>Schizoporaceae</taxon>
        <taxon>Schizopora</taxon>
    </lineage>
</organism>
<proteinExistence type="predicted"/>
<dbReference type="SUPFAM" id="SSF56112">
    <property type="entry name" value="Protein kinase-like (PK-like)"/>
    <property type="match status" value="1"/>
</dbReference>
<evidence type="ECO:0000313" key="3">
    <source>
        <dbReference type="Proteomes" id="UP000053477"/>
    </source>
</evidence>
<name>A0A0H2RVV0_9AGAM</name>
<protein>
    <recommendedName>
        <fullName evidence="1">Aminoglycoside phosphotransferase domain-containing protein</fullName>
    </recommendedName>
</protein>